<reference evidence="1" key="1">
    <citation type="submission" date="2018-04" db="EMBL/GenBank/DDBJ databases">
        <title>Whole genome sequencing of Hypsizygus marmoreus.</title>
        <authorList>
            <person name="Choi I.-G."/>
            <person name="Min B."/>
            <person name="Kim J.-G."/>
            <person name="Kim S."/>
            <person name="Oh Y.-L."/>
            <person name="Kong W.-S."/>
            <person name="Park H."/>
            <person name="Jeong J."/>
            <person name="Song E.-S."/>
        </authorList>
    </citation>
    <scope>NUCLEOTIDE SEQUENCE [LARGE SCALE GENOMIC DNA]</scope>
    <source>
        <strain evidence="1">51987-8</strain>
    </source>
</reference>
<dbReference type="Proteomes" id="UP000076154">
    <property type="component" value="Unassembled WGS sequence"/>
</dbReference>
<protein>
    <submittedName>
        <fullName evidence="1">Uncharacterized protein</fullName>
    </submittedName>
</protein>
<evidence type="ECO:0000313" key="2">
    <source>
        <dbReference type="Proteomes" id="UP000076154"/>
    </source>
</evidence>
<dbReference type="InParanoid" id="A0A369KJ21"/>
<keyword evidence="2" id="KW-1185">Reference proteome</keyword>
<gene>
    <name evidence="1" type="ORF">Hypma_004904</name>
</gene>
<name>A0A369KJ21_HYPMA</name>
<accession>A0A369KJ21</accession>
<organism evidence="1 2">
    <name type="scientific">Hypsizygus marmoreus</name>
    <name type="common">White beech mushroom</name>
    <name type="synonym">Agaricus marmoreus</name>
    <dbReference type="NCBI Taxonomy" id="39966"/>
    <lineage>
        <taxon>Eukaryota</taxon>
        <taxon>Fungi</taxon>
        <taxon>Dikarya</taxon>
        <taxon>Basidiomycota</taxon>
        <taxon>Agaricomycotina</taxon>
        <taxon>Agaricomycetes</taxon>
        <taxon>Agaricomycetidae</taxon>
        <taxon>Agaricales</taxon>
        <taxon>Tricholomatineae</taxon>
        <taxon>Lyophyllaceae</taxon>
        <taxon>Hypsizygus</taxon>
    </lineage>
</organism>
<evidence type="ECO:0000313" key="1">
    <source>
        <dbReference type="EMBL" id="RDB30936.1"/>
    </source>
</evidence>
<sequence length="236" mass="25952">MVASHSDPHSSECSLEIVSSFLILPILQLDLLSIFIIVHDEAASVWHPMLWLQDRVSRYLCPVDSRKSNNLVECIYDRLVHAICGAKSFQHVHHFPGRGVHSLTRCVSDLHIAETPFSTTSAAVNGIYFPSFLGGFEIRSLEPSASSIRGKPKRTGPRVTRRSVYCTSQGIPNLESLIFGKFLNRSVEVAMGVVAILSTQYPLCFWTLHSESGPQGLGAGFSYGADTRPLGTKHVS</sequence>
<dbReference type="EMBL" id="LUEZ02000003">
    <property type="protein sequence ID" value="RDB30936.1"/>
    <property type="molecule type" value="Genomic_DNA"/>
</dbReference>
<proteinExistence type="predicted"/>
<comment type="caution">
    <text evidence="1">The sequence shown here is derived from an EMBL/GenBank/DDBJ whole genome shotgun (WGS) entry which is preliminary data.</text>
</comment>
<dbReference type="AlphaFoldDB" id="A0A369KJ21"/>